<organism evidence="1 2">
    <name type="scientific">Luteolibacter luteus</name>
    <dbReference type="NCBI Taxonomy" id="2728835"/>
    <lineage>
        <taxon>Bacteria</taxon>
        <taxon>Pseudomonadati</taxon>
        <taxon>Verrucomicrobiota</taxon>
        <taxon>Verrucomicrobiia</taxon>
        <taxon>Verrucomicrobiales</taxon>
        <taxon>Verrucomicrobiaceae</taxon>
        <taxon>Luteolibacter</taxon>
    </lineage>
</organism>
<dbReference type="EMBL" id="CP051774">
    <property type="protein sequence ID" value="QJE96215.1"/>
    <property type="molecule type" value="Genomic_DNA"/>
</dbReference>
<sequence length="248" mass="27536">MKPLLIAPWIIFVAAVGQGHNYDPTLAPFATEHRAKLAKIADKRDAAIKAPKDAYLASLESAEQEATLRKDSKVAEALGKEMVFVKFDCLSSAEGFPRKVITARKAFEKSLQQAESEAEREAKKINASYLADLNRIPLGQNATGLLVKQVASEKRALTSGVIGPIVNPETDIAGTTWWKYNKPEVTWKFTYTTEARLQDTWRMSFPKADEFTIHWDERNAAHLKLSKTGRVLLEGGMPSFVLSTGKDE</sequence>
<reference evidence="1 2" key="1">
    <citation type="submission" date="2020-04" db="EMBL/GenBank/DDBJ databases">
        <title>Luteolibacter sp. G-1-1-1 isolated from soil.</title>
        <authorList>
            <person name="Dahal R.H."/>
        </authorList>
    </citation>
    <scope>NUCLEOTIDE SEQUENCE [LARGE SCALE GENOMIC DNA]</scope>
    <source>
        <strain evidence="1 2">G-1-1-1</strain>
    </source>
</reference>
<dbReference type="RefSeq" id="WP_169454616.1">
    <property type="nucleotide sequence ID" value="NZ_CP051774.1"/>
</dbReference>
<evidence type="ECO:0000313" key="2">
    <source>
        <dbReference type="Proteomes" id="UP000501812"/>
    </source>
</evidence>
<dbReference type="AlphaFoldDB" id="A0A858RHN2"/>
<gene>
    <name evidence="1" type="ORF">HHL09_10610</name>
</gene>
<keyword evidence="2" id="KW-1185">Reference proteome</keyword>
<dbReference type="Proteomes" id="UP000501812">
    <property type="component" value="Chromosome"/>
</dbReference>
<protein>
    <submittedName>
        <fullName evidence="1">Uncharacterized protein</fullName>
    </submittedName>
</protein>
<name>A0A858RHN2_9BACT</name>
<dbReference type="KEGG" id="luo:HHL09_10610"/>
<evidence type="ECO:0000313" key="1">
    <source>
        <dbReference type="EMBL" id="QJE96215.1"/>
    </source>
</evidence>
<proteinExistence type="predicted"/>
<accession>A0A858RHN2</accession>